<keyword evidence="5" id="KW-1185">Reference proteome</keyword>
<accession>W7YHQ7</accession>
<sequence length="294" mass="33267">MKAVKSMIMNKNWCKILLFVVLSFKMSSAFADVKTEKAILLVTFGTSYPEARLAFTHIEDMVRAEFPDTEVRWAYTSKIIRKILKKRGEHVHSPAEALAILGEDGYTQVAVQSLHIIPGEEYENLKATVNAFNKMPKGIQRAKLGAPLLYDHEDHMKLARVIDDEFKEKIGEKKALLLMGHGTSHSANVYYPGFQYYLNQISHKYFVGTVEGFPTLEEAIPQLKKSGIKTVMLTPFMSVAGDHARNDMASDEEDSWKSLLEKEGFKVEVVLKGLAEYSSVVNIWMEHLKAVYSE</sequence>
<dbReference type="CDD" id="cd03413">
    <property type="entry name" value="CbiK_C"/>
    <property type="match status" value="1"/>
</dbReference>
<feature type="binding site" evidence="2">
    <location>
        <position position="243"/>
    </location>
    <ligand>
        <name>Co(2+)</name>
        <dbReference type="ChEBI" id="CHEBI:48828"/>
    </ligand>
</feature>
<feature type="binding site" evidence="2">
    <location>
        <position position="181"/>
    </location>
    <ligand>
        <name>Co(2+)</name>
        <dbReference type="ChEBI" id="CHEBI:48828"/>
    </ligand>
</feature>
<comment type="caution">
    <text evidence="4">The sequence shown here is derived from an EMBL/GenBank/DDBJ whole genome shotgun (WGS) entry which is preliminary data.</text>
</comment>
<feature type="chain" id="PRO_5004907333" evidence="3">
    <location>
        <begin position="32"/>
        <end position="294"/>
    </location>
</feature>
<keyword evidence="2" id="KW-0479">Metal-binding</keyword>
<proteinExistence type="predicted"/>
<dbReference type="eggNOG" id="COG4822">
    <property type="taxonomic scope" value="Bacteria"/>
</dbReference>
<organism evidence="4 5">
    <name type="scientific">Saccharicrinis fermentans DSM 9555 = JCM 21142</name>
    <dbReference type="NCBI Taxonomy" id="869213"/>
    <lineage>
        <taxon>Bacteria</taxon>
        <taxon>Pseudomonadati</taxon>
        <taxon>Bacteroidota</taxon>
        <taxon>Bacteroidia</taxon>
        <taxon>Marinilabiliales</taxon>
        <taxon>Marinilabiliaceae</taxon>
        <taxon>Saccharicrinis</taxon>
    </lineage>
</organism>
<dbReference type="SUPFAM" id="SSF53800">
    <property type="entry name" value="Chelatase"/>
    <property type="match status" value="1"/>
</dbReference>
<keyword evidence="3" id="KW-0732">Signal</keyword>
<feature type="signal peptide" evidence="3">
    <location>
        <begin position="1"/>
        <end position="31"/>
    </location>
</feature>
<dbReference type="Proteomes" id="UP000019402">
    <property type="component" value="Unassembled WGS sequence"/>
</dbReference>
<dbReference type="GO" id="GO:0016852">
    <property type="term" value="F:sirohydrochlorin cobaltochelatase activity"/>
    <property type="evidence" value="ECO:0007669"/>
    <property type="project" value="InterPro"/>
</dbReference>
<feature type="active site" description="Proton acceptor" evidence="1">
    <location>
        <position position="181"/>
    </location>
</feature>
<gene>
    <name evidence="4" type="ORF">JCM21142_1707</name>
</gene>
<reference evidence="4 5" key="1">
    <citation type="journal article" date="2014" name="Genome Announc.">
        <title>Draft Genome Sequence of Cytophaga fermentans JCM 21142T, a Facultative Anaerobe Isolated from Marine Mud.</title>
        <authorList>
            <person name="Starns D."/>
            <person name="Oshima K."/>
            <person name="Suda W."/>
            <person name="Iino T."/>
            <person name="Yuki M."/>
            <person name="Inoue J."/>
            <person name="Kitamura K."/>
            <person name="Iida T."/>
            <person name="Darby A."/>
            <person name="Hattori M."/>
            <person name="Ohkuma M."/>
        </authorList>
    </citation>
    <scope>NUCLEOTIDE SEQUENCE [LARGE SCALE GENOMIC DNA]</scope>
    <source>
        <strain evidence="4 5">JCM 21142</strain>
    </source>
</reference>
<dbReference type="CDD" id="cd03412">
    <property type="entry name" value="CbiK_N"/>
    <property type="match status" value="1"/>
</dbReference>
<evidence type="ECO:0000256" key="2">
    <source>
        <dbReference type="PIRSR" id="PIRSR033579-3"/>
    </source>
</evidence>
<keyword evidence="2" id="KW-0170">Cobalt</keyword>
<evidence type="ECO:0000256" key="3">
    <source>
        <dbReference type="SAM" id="SignalP"/>
    </source>
</evidence>
<dbReference type="PIRSF" id="PIRSF033579">
    <property type="entry name" value="Anaer_Co_chel"/>
    <property type="match status" value="1"/>
</dbReference>
<dbReference type="AlphaFoldDB" id="W7YHQ7"/>
<dbReference type="Pfam" id="PF06180">
    <property type="entry name" value="CbiK"/>
    <property type="match status" value="1"/>
</dbReference>
<name>W7YHQ7_9BACT</name>
<evidence type="ECO:0000256" key="1">
    <source>
        <dbReference type="PIRSR" id="PIRSR033579-1"/>
    </source>
</evidence>
<feature type="binding site" evidence="2">
    <location>
        <position position="211"/>
    </location>
    <ligand>
        <name>Co(2+)</name>
        <dbReference type="ChEBI" id="CHEBI:48828"/>
    </ligand>
</feature>
<dbReference type="GO" id="GO:0046872">
    <property type="term" value="F:metal ion binding"/>
    <property type="evidence" value="ECO:0007669"/>
    <property type="project" value="UniProtKB-KW"/>
</dbReference>
<dbReference type="InterPro" id="IPR010388">
    <property type="entry name" value="Anaerobic_Co-chelatase"/>
</dbReference>
<evidence type="ECO:0000313" key="4">
    <source>
        <dbReference type="EMBL" id="GAF02079.1"/>
    </source>
</evidence>
<dbReference type="GO" id="GO:0019251">
    <property type="term" value="P:anaerobic cobalamin biosynthetic process"/>
    <property type="evidence" value="ECO:0007669"/>
    <property type="project" value="InterPro"/>
</dbReference>
<dbReference type="EMBL" id="BAMD01000005">
    <property type="protein sequence ID" value="GAF02079.1"/>
    <property type="molecule type" value="Genomic_DNA"/>
</dbReference>
<dbReference type="STRING" id="869213.GCA_000517085_04178"/>
<evidence type="ECO:0000313" key="5">
    <source>
        <dbReference type="Proteomes" id="UP000019402"/>
    </source>
</evidence>
<dbReference type="Gene3D" id="3.40.50.1400">
    <property type="match status" value="2"/>
</dbReference>
<protein>
    <submittedName>
        <fullName evidence="4">Sirohydrochlorin cobaltochelatase CbiKP</fullName>
    </submittedName>
</protein>